<feature type="compositionally biased region" description="Basic and acidic residues" evidence="1">
    <location>
        <begin position="291"/>
        <end position="304"/>
    </location>
</feature>
<keyword evidence="3" id="KW-1185">Reference proteome</keyword>
<feature type="region of interest" description="Disordered" evidence="1">
    <location>
        <begin position="17"/>
        <end position="68"/>
    </location>
</feature>
<dbReference type="OMA" id="PMERSAE"/>
<gene>
    <name evidence="2" type="ORF">BN946_scf184793.g3</name>
</gene>
<evidence type="ECO:0000256" key="1">
    <source>
        <dbReference type="SAM" id="MobiDB-lite"/>
    </source>
</evidence>
<dbReference type="HOGENOM" id="CLU_983999_0_0_1"/>
<dbReference type="OrthoDB" id="2754963at2759"/>
<feature type="compositionally biased region" description="Acidic residues" evidence="1">
    <location>
        <begin position="54"/>
        <end position="66"/>
    </location>
</feature>
<accession>A0A060SVT3</accession>
<sequence>MSTADAVKQLEQQLEQLKKKVAEDERVARRQAEEEARKREEEKAKAKKRKAPESDDESDSGEEVEQEPGLLVPRCGCEQCREKGVRCAFRPGKRNSTCDFRTRSSSPRVDRKAAAAAVDPRKRAKKSDPTVDDNAAEYAPPATPSCKSGKKTEKAKGSEKPMERSAEKEKGKGKGKAFARTRSPEPRALGAESGWSADPENLSDRELIEHLLVEGQRTRQAPHKVWRYLDEEVEVREELIASDLRDIRVGVRSSVRKELSKMEAGVREVVRDEVAKALAAYFGSKGSSPDAAKEDGAEMAKEGEGSGTGAGEREKEGEKEGPVADPE</sequence>
<comment type="caution">
    <text evidence="2">The sequence shown here is derived from an EMBL/GenBank/DDBJ whole genome shotgun (WGS) entry which is preliminary data.</text>
</comment>
<dbReference type="EMBL" id="CCBP010000360">
    <property type="protein sequence ID" value="CDO76284.1"/>
    <property type="molecule type" value="Genomic_DNA"/>
</dbReference>
<protein>
    <submittedName>
        <fullName evidence="2">Uncharacterized protein</fullName>
    </submittedName>
</protein>
<dbReference type="AlphaFoldDB" id="A0A060SVT3"/>
<feature type="compositionally biased region" description="Basic and acidic residues" evidence="1">
    <location>
        <begin position="150"/>
        <end position="172"/>
    </location>
</feature>
<dbReference type="Proteomes" id="UP000029665">
    <property type="component" value="Unassembled WGS sequence"/>
</dbReference>
<feature type="compositionally biased region" description="Basic and acidic residues" evidence="1">
    <location>
        <begin position="311"/>
        <end position="327"/>
    </location>
</feature>
<name>A0A060SVT3_PYCCI</name>
<evidence type="ECO:0000313" key="3">
    <source>
        <dbReference type="Proteomes" id="UP000029665"/>
    </source>
</evidence>
<proteinExistence type="predicted"/>
<reference evidence="2" key="1">
    <citation type="submission" date="2014-01" db="EMBL/GenBank/DDBJ databases">
        <title>The genome of the white-rot fungus Pycnoporus cinnabarinus: a basidiomycete model with a versatile arsenal for lignocellulosic biomass breakdown.</title>
        <authorList>
            <person name="Levasseur A."/>
            <person name="Lomascolo A."/>
            <person name="Ruiz-Duenas F.J."/>
            <person name="Uzan E."/>
            <person name="Piumi F."/>
            <person name="Kues U."/>
            <person name="Ram A.F.J."/>
            <person name="Murat C."/>
            <person name="Haon M."/>
            <person name="Benoit I."/>
            <person name="Arfi Y."/>
            <person name="Chevret D."/>
            <person name="Drula E."/>
            <person name="Kwon M.J."/>
            <person name="Gouret P."/>
            <person name="Lesage-Meessen L."/>
            <person name="Lombard V."/>
            <person name="Mariette J."/>
            <person name="Noirot C."/>
            <person name="Park J."/>
            <person name="Patyshakuliyeva A."/>
            <person name="Wieneger R.A.B."/>
            <person name="Wosten H.A.B."/>
            <person name="Martin F."/>
            <person name="Coutinho P.M."/>
            <person name="de Vries R."/>
            <person name="Martinez A.T."/>
            <person name="Klopp C."/>
            <person name="Pontarotti P."/>
            <person name="Henrissat B."/>
            <person name="Record E."/>
        </authorList>
    </citation>
    <scope>NUCLEOTIDE SEQUENCE [LARGE SCALE GENOMIC DNA]</scope>
    <source>
        <strain evidence="2">BRFM137</strain>
    </source>
</reference>
<feature type="region of interest" description="Disordered" evidence="1">
    <location>
        <begin position="281"/>
        <end position="327"/>
    </location>
</feature>
<organism evidence="2 3">
    <name type="scientific">Pycnoporus cinnabarinus</name>
    <name type="common">Cinnabar-red polypore</name>
    <name type="synonym">Trametes cinnabarina</name>
    <dbReference type="NCBI Taxonomy" id="5643"/>
    <lineage>
        <taxon>Eukaryota</taxon>
        <taxon>Fungi</taxon>
        <taxon>Dikarya</taxon>
        <taxon>Basidiomycota</taxon>
        <taxon>Agaricomycotina</taxon>
        <taxon>Agaricomycetes</taxon>
        <taxon>Polyporales</taxon>
        <taxon>Polyporaceae</taxon>
        <taxon>Trametes</taxon>
    </lineage>
</organism>
<feature type="compositionally biased region" description="Basic and acidic residues" evidence="1">
    <location>
        <begin position="17"/>
        <end position="44"/>
    </location>
</feature>
<feature type="compositionally biased region" description="Polar residues" evidence="1">
    <location>
        <begin position="94"/>
        <end position="106"/>
    </location>
</feature>
<evidence type="ECO:0000313" key="2">
    <source>
        <dbReference type="EMBL" id="CDO76284.1"/>
    </source>
</evidence>
<feature type="region of interest" description="Disordered" evidence="1">
    <location>
        <begin position="90"/>
        <end position="201"/>
    </location>
</feature>